<dbReference type="GO" id="GO:0003978">
    <property type="term" value="F:UDP-glucose 4-epimerase activity"/>
    <property type="evidence" value="ECO:0007669"/>
    <property type="project" value="UniProtKB-UniRule"/>
</dbReference>
<evidence type="ECO:0000313" key="12">
    <source>
        <dbReference type="EMBL" id="MCA9392486.1"/>
    </source>
</evidence>
<dbReference type="InterPro" id="IPR036291">
    <property type="entry name" value="NAD(P)-bd_dom_sf"/>
</dbReference>
<dbReference type="Pfam" id="PF01370">
    <property type="entry name" value="Epimerase"/>
    <property type="match status" value="1"/>
</dbReference>
<comment type="caution">
    <text evidence="12">The sequence shown here is derived from an EMBL/GenBank/DDBJ whole genome shotgun (WGS) entry which is preliminary data.</text>
</comment>
<dbReference type="Gene3D" id="3.40.50.720">
    <property type="entry name" value="NAD(P)-binding Rossmann-like Domain"/>
    <property type="match status" value="1"/>
</dbReference>
<evidence type="ECO:0000256" key="5">
    <source>
        <dbReference type="ARBA" id="ARBA00013189"/>
    </source>
</evidence>
<accession>A0A955RR85</accession>
<dbReference type="InterPro" id="IPR005886">
    <property type="entry name" value="UDP_G4E"/>
</dbReference>
<gene>
    <name evidence="12" type="primary">galE</name>
    <name evidence="12" type="ORF">KC614_04815</name>
</gene>
<dbReference type="SUPFAM" id="SSF51735">
    <property type="entry name" value="NAD(P)-binding Rossmann-fold domains"/>
    <property type="match status" value="1"/>
</dbReference>
<evidence type="ECO:0000256" key="2">
    <source>
        <dbReference type="ARBA" id="ARBA00001911"/>
    </source>
</evidence>
<comment type="catalytic activity">
    <reaction evidence="1 10">
        <text>UDP-alpha-D-glucose = UDP-alpha-D-galactose</text>
        <dbReference type="Rhea" id="RHEA:22168"/>
        <dbReference type="ChEBI" id="CHEBI:58885"/>
        <dbReference type="ChEBI" id="CHEBI:66914"/>
        <dbReference type="EC" id="5.1.3.2"/>
    </reaction>
</comment>
<evidence type="ECO:0000313" key="13">
    <source>
        <dbReference type="Proteomes" id="UP000751518"/>
    </source>
</evidence>
<dbReference type="PANTHER" id="PTHR43725">
    <property type="entry name" value="UDP-GLUCOSE 4-EPIMERASE"/>
    <property type="match status" value="1"/>
</dbReference>
<evidence type="ECO:0000256" key="4">
    <source>
        <dbReference type="ARBA" id="ARBA00007637"/>
    </source>
</evidence>
<reference evidence="12" key="2">
    <citation type="journal article" date="2021" name="Microbiome">
        <title>Successional dynamics and alternative stable states in a saline activated sludge microbial community over 9 years.</title>
        <authorList>
            <person name="Wang Y."/>
            <person name="Ye J."/>
            <person name="Ju F."/>
            <person name="Liu L."/>
            <person name="Boyd J.A."/>
            <person name="Deng Y."/>
            <person name="Parks D.H."/>
            <person name="Jiang X."/>
            <person name="Yin X."/>
            <person name="Woodcroft B.J."/>
            <person name="Tyson G.W."/>
            <person name="Hugenholtz P."/>
            <person name="Polz M.F."/>
            <person name="Zhang T."/>
        </authorList>
    </citation>
    <scope>NUCLEOTIDE SEQUENCE</scope>
    <source>
        <strain evidence="12">HKST-UBA03</strain>
    </source>
</reference>
<evidence type="ECO:0000256" key="8">
    <source>
        <dbReference type="ARBA" id="ARBA00023235"/>
    </source>
</evidence>
<keyword evidence="9 10" id="KW-0119">Carbohydrate metabolism</keyword>
<comment type="similarity">
    <text evidence="4 10">Belongs to the NAD(P)-dependent epimerase/dehydratase family.</text>
</comment>
<protein>
    <recommendedName>
        <fullName evidence="6 10">UDP-glucose 4-epimerase</fullName>
        <ecNumber evidence="5 10">5.1.3.2</ecNumber>
    </recommendedName>
</protein>
<dbReference type="PANTHER" id="PTHR43725:SF53">
    <property type="entry name" value="UDP-ARABINOSE 4-EPIMERASE 1"/>
    <property type="match status" value="1"/>
</dbReference>
<dbReference type="EMBL" id="JAGQKZ010000061">
    <property type="protein sequence ID" value="MCA9392486.1"/>
    <property type="molecule type" value="Genomic_DNA"/>
</dbReference>
<evidence type="ECO:0000256" key="7">
    <source>
        <dbReference type="ARBA" id="ARBA00023027"/>
    </source>
</evidence>
<comment type="pathway">
    <text evidence="3 10">Carbohydrate metabolism; galactose metabolism.</text>
</comment>
<dbReference type="InterPro" id="IPR001509">
    <property type="entry name" value="Epimerase_deHydtase"/>
</dbReference>
<proteinExistence type="inferred from homology"/>
<reference evidence="12" key="1">
    <citation type="submission" date="2020-04" db="EMBL/GenBank/DDBJ databases">
        <authorList>
            <person name="Zhang T."/>
        </authorList>
    </citation>
    <scope>NUCLEOTIDE SEQUENCE</scope>
    <source>
        <strain evidence="12">HKST-UBA03</strain>
    </source>
</reference>
<dbReference type="AlphaFoldDB" id="A0A955RR85"/>
<organism evidence="12 13">
    <name type="scientific">candidate division WWE3 bacterium</name>
    <dbReference type="NCBI Taxonomy" id="2053526"/>
    <lineage>
        <taxon>Bacteria</taxon>
        <taxon>Katanobacteria</taxon>
    </lineage>
</organism>
<keyword evidence="8 10" id="KW-0413">Isomerase</keyword>
<keyword evidence="7 10" id="KW-0520">NAD</keyword>
<comment type="cofactor">
    <cofactor evidence="2 10">
        <name>NAD(+)</name>
        <dbReference type="ChEBI" id="CHEBI:57540"/>
    </cofactor>
</comment>
<evidence type="ECO:0000256" key="1">
    <source>
        <dbReference type="ARBA" id="ARBA00000083"/>
    </source>
</evidence>
<comment type="subunit">
    <text evidence="10">Homodimer.</text>
</comment>
<dbReference type="Proteomes" id="UP000751518">
    <property type="component" value="Unassembled WGS sequence"/>
</dbReference>
<dbReference type="GO" id="GO:0033499">
    <property type="term" value="P:galactose catabolic process via UDP-galactose, Leloir pathway"/>
    <property type="evidence" value="ECO:0007669"/>
    <property type="project" value="TreeGrafter"/>
</dbReference>
<evidence type="ECO:0000256" key="6">
    <source>
        <dbReference type="ARBA" id="ARBA00018569"/>
    </source>
</evidence>
<dbReference type="EC" id="5.1.3.2" evidence="5 10"/>
<evidence type="ECO:0000256" key="9">
    <source>
        <dbReference type="ARBA" id="ARBA00023277"/>
    </source>
</evidence>
<evidence type="ECO:0000256" key="10">
    <source>
        <dbReference type="RuleBase" id="RU366046"/>
    </source>
</evidence>
<evidence type="ECO:0000259" key="11">
    <source>
        <dbReference type="Pfam" id="PF01370"/>
    </source>
</evidence>
<dbReference type="CDD" id="cd05247">
    <property type="entry name" value="UDP_G4E_1_SDR_e"/>
    <property type="match status" value="1"/>
</dbReference>
<dbReference type="Gene3D" id="3.90.25.10">
    <property type="entry name" value="UDP-galactose 4-epimerase, domain 1"/>
    <property type="match status" value="1"/>
</dbReference>
<evidence type="ECO:0000256" key="3">
    <source>
        <dbReference type="ARBA" id="ARBA00004947"/>
    </source>
</evidence>
<sequence length="328" mass="36290">MQKILVTGGAGYIGSITSRILSNEGFTPVIVDNLANGNREAVGEFEFHEADLRDYEAIHDVLSAVKPDGVIHFAALKAAGESMEIPEAYYENNVGGSANLFKAMIDLELDNVVFSSTAAVYGDPEKLPVDEDDATIPTSVYGHSKLQVEEQLDWLAKLNRLSSIRLRYFNVAGALEDGSIGEDSPKLMNLIPRLIKCLQGEATFQLYGNDYETKDGTNIRDYIHVVDLAKAHVMALQHLSKNKGTDYINIAVGEGYSNMEIIDLVEKVSGQKLEYDVVDRRAGDPAEVYASNEKAKNVLGWEPQYGLEEIIEHAWKWHSTHPHGYKGE</sequence>
<dbReference type="NCBIfam" id="TIGR01179">
    <property type="entry name" value="galE"/>
    <property type="match status" value="1"/>
</dbReference>
<name>A0A955RR85_UNCKA</name>
<feature type="domain" description="NAD-dependent epimerase/dehydratase" evidence="11">
    <location>
        <begin position="4"/>
        <end position="251"/>
    </location>
</feature>